<accession>A0ABD2N5H8</accession>
<comment type="caution">
    <text evidence="1">The sequence shown here is derived from an EMBL/GenBank/DDBJ whole genome shotgun (WGS) entry which is preliminary data.</text>
</comment>
<evidence type="ECO:0000313" key="2">
    <source>
        <dbReference type="Proteomes" id="UP001516400"/>
    </source>
</evidence>
<organism evidence="1 2">
    <name type="scientific">Cryptolaemus montrouzieri</name>
    <dbReference type="NCBI Taxonomy" id="559131"/>
    <lineage>
        <taxon>Eukaryota</taxon>
        <taxon>Metazoa</taxon>
        <taxon>Ecdysozoa</taxon>
        <taxon>Arthropoda</taxon>
        <taxon>Hexapoda</taxon>
        <taxon>Insecta</taxon>
        <taxon>Pterygota</taxon>
        <taxon>Neoptera</taxon>
        <taxon>Endopterygota</taxon>
        <taxon>Coleoptera</taxon>
        <taxon>Polyphaga</taxon>
        <taxon>Cucujiformia</taxon>
        <taxon>Coccinelloidea</taxon>
        <taxon>Coccinellidae</taxon>
        <taxon>Scymninae</taxon>
        <taxon>Scymnini</taxon>
        <taxon>Cryptolaemus</taxon>
    </lineage>
</organism>
<name>A0ABD2N5H8_9CUCU</name>
<reference evidence="1 2" key="1">
    <citation type="journal article" date="2021" name="BMC Biol.">
        <title>Horizontally acquired antibacterial genes associated with adaptive radiation of ladybird beetles.</title>
        <authorList>
            <person name="Li H.S."/>
            <person name="Tang X.F."/>
            <person name="Huang Y.H."/>
            <person name="Xu Z.Y."/>
            <person name="Chen M.L."/>
            <person name="Du X.Y."/>
            <person name="Qiu B.Y."/>
            <person name="Chen P.T."/>
            <person name="Zhang W."/>
            <person name="Slipinski A."/>
            <person name="Escalona H.E."/>
            <person name="Waterhouse R.M."/>
            <person name="Zwick A."/>
            <person name="Pang H."/>
        </authorList>
    </citation>
    <scope>NUCLEOTIDE SEQUENCE [LARGE SCALE GENOMIC DNA]</scope>
    <source>
        <strain evidence="1">SYSU2018</strain>
    </source>
</reference>
<evidence type="ECO:0000313" key="1">
    <source>
        <dbReference type="EMBL" id="KAL3274011.1"/>
    </source>
</evidence>
<proteinExistence type="predicted"/>
<dbReference type="EMBL" id="JABFTP020000062">
    <property type="protein sequence ID" value="KAL3274011.1"/>
    <property type="molecule type" value="Genomic_DNA"/>
</dbReference>
<keyword evidence="2" id="KW-1185">Reference proteome</keyword>
<protein>
    <submittedName>
        <fullName evidence="1">Uncharacterized protein</fullName>
    </submittedName>
</protein>
<dbReference type="Proteomes" id="UP001516400">
    <property type="component" value="Unassembled WGS sequence"/>
</dbReference>
<gene>
    <name evidence="1" type="ORF">HHI36_015429</name>
</gene>
<sequence>MGGGAAVAVSVRGSFTRIVIERSASYVVSTIGVSRIVSHTKVSVNDPPSVWGERVKEDMGKGNTVSNVGGVKYLAAGLHVEFLRITILLLKGTESFSKSYDVFESIQW</sequence>
<dbReference type="AlphaFoldDB" id="A0ABD2N5H8"/>